<name>A0ABR1P7U5_DIAER</name>
<evidence type="ECO:0000313" key="3">
    <source>
        <dbReference type="Proteomes" id="UP001430848"/>
    </source>
</evidence>
<evidence type="ECO:0000256" key="1">
    <source>
        <dbReference type="SAM" id="MobiDB-lite"/>
    </source>
</evidence>
<evidence type="ECO:0000313" key="2">
    <source>
        <dbReference type="EMBL" id="KAK7728398.1"/>
    </source>
</evidence>
<keyword evidence="3" id="KW-1185">Reference proteome</keyword>
<feature type="compositionally biased region" description="Polar residues" evidence="1">
    <location>
        <begin position="291"/>
        <end position="305"/>
    </location>
</feature>
<evidence type="ECO:0008006" key="4">
    <source>
        <dbReference type="Google" id="ProtNLM"/>
    </source>
</evidence>
<accession>A0ABR1P7U5</accession>
<dbReference type="Proteomes" id="UP001430848">
    <property type="component" value="Unassembled WGS sequence"/>
</dbReference>
<gene>
    <name evidence="2" type="ORF">SLS63_006627</name>
</gene>
<sequence length="333" mass="36661">MPEPVYSPSYDSPEPEAPRTVWKWNHFEVRTLVCLIIKGEHKISKDPMDLTDKLNRALNPASSATQPAYSRDIPHAEVQAMLKRILSKKSHAVDLSDRNYSAPVTRAKLNAFMRNFDFDGSKDEWKAGRGKVVRVETQKRLVRFMIRKEGGRPSPRSRDERDRRRMLLRDPTAKRLLRGWGIGASFWEDGSKGEEHTMNGNKDRGSSSATVNPARHLYSTDKAPSLPAGGFANIPSTPNSVAMWAGGFASSAATPLAGAMVPPSMPLMRGPDVAQQATMLDYGSYGGFDSLTNPQKQPYQWTGAEQNGAWGGSGVPAGDQRHPSSSQHVGRGF</sequence>
<dbReference type="EMBL" id="JAKNSF020000033">
    <property type="protein sequence ID" value="KAK7728398.1"/>
    <property type="molecule type" value="Genomic_DNA"/>
</dbReference>
<organism evidence="2 3">
    <name type="scientific">Diaporthe eres</name>
    <name type="common">Phomopsis oblonga</name>
    <dbReference type="NCBI Taxonomy" id="83184"/>
    <lineage>
        <taxon>Eukaryota</taxon>
        <taxon>Fungi</taxon>
        <taxon>Dikarya</taxon>
        <taxon>Ascomycota</taxon>
        <taxon>Pezizomycotina</taxon>
        <taxon>Sordariomycetes</taxon>
        <taxon>Sordariomycetidae</taxon>
        <taxon>Diaporthales</taxon>
        <taxon>Diaporthaceae</taxon>
        <taxon>Diaporthe</taxon>
        <taxon>Diaporthe eres species complex</taxon>
    </lineage>
</organism>
<reference evidence="2 3" key="1">
    <citation type="submission" date="2024-02" db="EMBL/GenBank/DDBJ databases">
        <title>De novo assembly and annotation of 12 fungi associated with fruit tree decline syndrome in Ontario, Canada.</title>
        <authorList>
            <person name="Sulman M."/>
            <person name="Ellouze W."/>
            <person name="Ilyukhin E."/>
        </authorList>
    </citation>
    <scope>NUCLEOTIDE SEQUENCE [LARGE SCALE GENOMIC DNA]</scope>
    <source>
        <strain evidence="2 3">M169</strain>
    </source>
</reference>
<feature type="region of interest" description="Disordered" evidence="1">
    <location>
        <begin position="291"/>
        <end position="333"/>
    </location>
</feature>
<proteinExistence type="predicted"/>
<feature type="compositionally biased region" description="Basic and acidic residues" evidence="1">
    <location>
        <begin position="190"/>
        <end position="205"/>
    </location>
</feature>
<feature type="region of interest" description="Disordered" evidence="1">
    <location>
        <begin position="190"/>
        <end position="210"/>
    </location>
</feature>
<protein>
    <recommendedName>
        <fullName evidence="4">Clr5 domain-containing protein</fullName>
    </recommendedName>
</protein>
<comment type="caution">
    <text evidence="2">The sequence shown here is derived from an EMBL/GenBank/DDBJ whole genome shotgun (WGS) entry which is preliminary data.</text>
</comment>
<feature type="compositionally biased region" description="Polar residues" evidence="1">
    <location>
        <begin position="323"/>
        <end position="333"/>
    </location>
</feature>